<organism evidence="1 2">
    <name type="scientific">Algimonas porphyrae</name>
    <dbReference type="NCBI Taxonomy" id="1128113"/>
    <lineage>
        <taxon>Bacteria</taxon>
        <taxon>Pseudomonadati</taxon>
        <taxon>Pseudomonadota</taxon>
        <taxon>Alphaproteobacteria</taxon>
        <taxon>Maricaulales</taxon>
        <taxon>Robiginitomaculaceae</taxon>
        <taxon>Algimonas</taxon>
    </lineage>
</organism>
<reference evidence="1" key="1">
    <citation type="journal article" date="2014" name="Int. J. Syst. Evol. Microbiol.">
        <title>Complete genome of a new Firmicutes species belonging to the dominant human colonic microbiota ('Ruminococcus bicirculans') reveals two chromosomes and a selective capacity to utilize plant glucans.</title>
        <authorList>
            <consortium name="NISC Comparative Sequencing Program"/>
            <person name="Wegmann U."/>
            <person name="Louis P."/>
            <person name="Goesmann A."/>
            <person name="Henrissat B."/>
            <person name="Duncan S.H."/>
            <person name="Flint H.J."/>
        </authorList>
    </citation>
    <scope>NUCLEOTIDE SEQUENCE</scope>
    <source>
        <strain evidence="1">NBRC 108216</strain>
    </source>
</reference>
<dbReference type="Proteomes" id="UP001161390">
    <property type="component" value="Unassembled WGS sequence"/>
</dbReference>
<sequence>MKLRELALATVTGAFVLGACGGGETTEVADDPASAVDVVDALQAQAEKAQDVEIKDKKSLNKNERIANTYLKGINEIVTALEAVDDEASAERAAEVMANVGQQFDTLSDEVDGSNRERAIAMAMASRQQEFMAVQQRMVAAMMRIQMQNPELMKTVSDGMDKAKLP</sequence>
<gene>
    <name evidence="1" type="ORF">GCM10007854_23240</name>
</gene>
<evidence type="ECO:0000313" key="1">
    <source>
        <dbReference type="EMBL" id="GLQ21369.1"/>
    </source>
</evidence>
<name>A0ABQ5V333_9PROT</name>
<protein>
    <recommendedName>
        <fullName evidence="3">Secreted protein</fullName>
    </recommendedName>
</protein>
<evidence type="ECO:0000313" key="2">
    <source>
        <dbReference type="Proteomes" id="UP001161390"/>
    </source>
</evidence>
<comment type="caution">
    <text evidence="1">The sequence shown here is derived from an EMBL/GenBank/DDBJ whole genome shotgun (WGS) entry which is preliminary data.</text>
</comment>
<dbReference type="PROSITE" id="PS51257">
    <property type="entry name" value="PROKAR_LIPOPROTEIN"/>
    <property type="match status" value="1"/>
</dbReference>
<proteinExistence type="predicted"/>
<dbReference type="RefSeq" id="WP_284372841.1">
    <property type="nucleotide sequence ID" value="NZ_BSNJ01000005.1"/>
</dbReference>
<dbReference type="EMBL" id="BSNJ01000005">
    <property type="protein sequence ID" value="GLQ21369.1"/>
    <property type="molecule type" value="Genomic_DNA"/>
</dbReference>
<accession>A0ABQ5V333</accession>
<keyword evidence="2" id="KW-1185">Reference proteome</keyword>
<evidence type="ECO:0008006" key="3">
    <source>
        <dbReference type="Google" id="ProtNLM"/>
    </source>
</evidence>
<reference evidence="1" key="2">
    <citation type="submission" date="2023-01" db="EMBL/GenBank/DDBJ databases">
        <title>Draft genome sequence of Algimonas porphyrae strain NBRC 108216.</title>
        <authorList>
            <person name="Sun Q."/>
            <person name="Mori K."/>
        </authorList>
    </citation>
    <scope>NUCLEOTIDE SEQUENCE</scope>
    <source>
        <strain evidence="1">NBRC 108216</strain>
    </source>
</reference>